<proteinExistence type="predicted"/>
<name>A0ABZ1WZ40_9ACTN</name>
<dbReference type="Proteomes" id="UP001432168">
    <property type="component" value="Chromosome"/>
</dbReference>
<dbReference type="RefSeq" id="WP_329265552.1">
    <property type="nucleotide sequence ID" value="NZ_CP109011.1"/>
</dbReference>
<gene>
    <name evidence="1" type="ORF">OG929_21450</name>
</gene>
<evidence type="ECO:0000313" key="2">
    <source>
        <dbReference type="Proteomes" id="UP001432168"/>
    </source>
</evidence>
<organism evidence="1 2">
    <name type="scientific">Streptomyces pseudovenezuelae</name>
    <dbReference type="NCBI Taxonomy" id="67350"/>
    <lineage>
        <taxon>Bacteria</taxon>
        <taxon>Bacillati</taxon>
        <taxon>Actinomycetota</taxon>
        <taxon>Actinomycetes</taxon>
        <taxon>Kitasatosporales</taxon>
        <taxon>Streptomycetaceae</taxon>
        <taxon>Streptomyces</taxon>
        <taxon>Streptomyces aurantiacus group</taxon>
    </lineage>
</organism>
<accession>A0ABZ1WZ40</accession>
<evidence type="ECO:0000313" key="1">
    <source>
        <dbReference type="EMBL" id="WUT44701.1"/>
    </source>
</evidence>
<reference evidence="1" key="1">
    <citation type="submission" date="2022-10" db="EMBL/GenBank/DDBJ databases">
        <title>The complete genomes of actinobacterial strains from the NBC collection.</title>
        <authorList>
            <person name="Joergensen T.S."/>
            <person name="Alvarez Arevalo M."/>
            <person name="Sterndorff E.B."/>
            <person name="Faurdal D."/>
            <person name="Vuksanovic O."/>
            <person name="Mourched A.-S."/>
            <person name="Charusanti P."/>
            <person name="Shaw S."/>
            <person name="Blin K."/>
            <person name="Weber T."/>
        </authorList>
    </citation>
    <scope>NUCLEOTIDE SEQUENCE</scope>
    <source>
        <strain evidence="1">NBC_00686</strain>
    </source>
</reference>
<sequence>MLIATDSRGHVLKHPSKPAIGAMLADLRPGDHVLLERQDHDREGDWYIQVWFRDETTYQLEFRNGVPAEHYQTLTTSQEQVSQALLGWAADEPDWQRGITWDNIGAMFGAPVAEDPDGPAL</sequence>
<protein>
    <submittedName>
        <fullName evidence="1">Uncharacterized protein</fullName>
    </submittedName>
</protein>
<keyword evidence="2" id="KW-1185">Reference proteome</keyword>
<dbReference type="EMBL" id="CP109011">
    <property type="protein sequence ID" value="WUT44701.1"/>
    <property type="molecule type" value="Genomic_DNA"/>
</dbReference>